<proteinExistence type="predicted"/>
<comment type="caution">
    <text evidence="2">The sequence shown here is derived from an EMBL/GenBank/DDBJ whole genome shotgun (WGS) entry which is preliminary data.</text>
</comment>
<name>A0A9D4T8G7_RHISA</name>
<evidence type="ECO:0000313" key="3">
    <source>
        <dbReference type="Proteomes" id="UP000821837"/>
    </source>
</evidence>
<evidence type="ECO:0000313" key="2">
    <source>
        <dbReference type="EMBL" id="KAH7982261.1"/>
    </source>
</evidence>
<accession>A0A9D4T8G7</accession>
<gene>
    <name evidence="2" type="ORF">HPB52_003550</name>
</gene>
<dbReference type="Proteomes" id="UP000821837">
    <property type="component" value="Chromosome 1"/>
</dbReference>
<reference evidence="2" key="2">
    <citation type="submission" date="2021-09" db="EMBL/GenBank/DDBJ databases">
        <authorList>
            <person name="Jia N."/>
            <person name="Wang J."/>
            <person name="Shi W."/>
            <person name="Du L."/>
            <person name="Sun Y."/>
            <person name="Zhan W."/>
            <person name="Jiang J."/>
            <person name="Wang Q."/>
            <person name="Zhang B."/>
            <person name="Ji P."/>
            <person name="Sakyi L.B."/>
            <person name="Cui X."/>
            <person name="Yuan T."/>
            <person name="Jiang B."/>
            <person name="Yang W."/>
            <person name="Lam T.T.-Y."/>
            <person name="Chang Q."/>
            <person name="Ding S."/>
            <person name="Wang X."/>
            <person name="Zhu J."/>
            <person name="Ruan X."/>
            <person name="Zhao L."/>
            <person name="Wei J."/>
            <person name="Que T."/>
            <person name="Du C."/>
            <person name="Cheng J."/>
            <person name="Dai P."/>
            <person name="Han X."/>
            <person name="Huang E."/>
            <person name="Gao Y."/>
            <person name="Liu J."/>
            <person name="Shao H."/>
            <person name="Ye R."/>
            <person name="Li L."/>
            <person name="Wei W."/>
            <person name="Wang X."/>
            <person name="Wang C."/>
            <person name="Huo Q."/>
            <person name="Li W."/>
            <person name="Guo W."/>
            <person name="Chen H."/>
            <person name="Chen S."/>
            <person name="Zhou L."/>
            <person name="Zhou L."/>
            <person name="Ni X."/>
            <person name="Tian J."/>
            <person name="Zhou Y."/>
            <person name="Sheng Y."/>
            <person name="Liu T."/>
            <person name="Pan Y."/>
            <person name="Xia L."/>
            <person name="Li J."/>
            <person name="Zhao F."/>
            <person name="Cao W."/>
        </authorList>
    </citation>
    <scope>NUCLEOTIDE SEQUENCE</scope>
    <source>
        <strain evidence="2">Rsan-2018</strain>
        <tissue evidence="2">Larvae</tissue>
    </source>
</reference>
<organism evidence="2 3">
    <name type="scientific">Rhipicephalus sanguineus</name>
    <name type="common">Brown dog tick</name>
    <name type="synonym">Ixodes sanguineus</name>
    <dbReference type="NCBI Taxonomy" id="34632"/>
    <lineage>
        <taxon>Eukaryota</taxon>
        <taxon>Metazoa</taxon>
        <taxon>Ecdysozoa</taxon>
        <taxon>Arthropoda</taxon>
        <taxon>Chelicerata</taxon>
        <taxon>Arachnida</taxon>
        <taxon>Acari</taxon>
        <taxon>Parasitiformes</taxon>
        <taxon>Ixodida</taxon>
        <taxon>Ixodoidea</taxon>
        <taxon>Ixodidae</taxon>
        <taxon>Rhipicephalinae</taxon>
        <taxon>Rhipicephalus</taxon>
        <taxon>Rhipicephalus</taxon>
    </lineage>
</organism>
<dbReference type="AlphaFoldDB" id="A0A9D4T8G7"/>
<feature type="region of interest" description="Disordered" evidence="1">
    <location>
        <begin position="104"/>
        <end position="160"/>
    </location>
</feature>
<sequence length="249" mass="26891">MRTCRRCRIALNACTTGQGYRAPPLQVQSSYRVHTRVPSRSLGHAPVLVSNLGASPDAIQGASRAVLEPGPRPALFRHPGYVTMLTCCRGRAKVRRKPDCVDFFGPAAAPQDRRPQTQRRGSQHDSGPEVVTEPANSPVHSIADDKQGDVGKGSRSSYRVHTRVPSTSLGHAPVLVSNLGASPDAIQGASRAVLEPGPRPPLFRHPGYVTVLTCCRGRAKVRRKTDCVEFFGPAAAPQDRRPQTVNARD</sequence>
<reference evidence="2" key="1">
    <citation type="journal article" date="2020" name="Cell">
        <title>Large-Scale Comparative Analyses of Tick Genomes Elucidate Their Genetic Diversity and Vector Capacities.</title>
        <authorList>
            <consortium name="Tick Genome and Microbiome Consortium (TIGMIC)"/>
            <person name="Jia N."/>
            <person name="Wang J."/>
            <person name="Shi W."/>
            <person name="Du L."/>
            <person name="Sun Y."/>
            <person name="Zhan W."/>
            <person name="Jiang J.F."/>
            <person name="Wang Q."/>
            <person name="Zhang B."/>
            <person name="Ji P."/>
            <person name="Bell-Sakyi L."/>
            <person name="Cui X.M."/>
            <person name="Yuan T.T."/>
            <person name="Jiang B.G."/>
            <person name="Yang W.F."/>
            <person name="Lam T.T."/>
            <person name="Chang Q.C."/>
            <person name="Ding S.J."/>
            <person name="Wang X.J."/>
            <person name="Zhu J.G."/>
            <person name="Ruan X.D."/>
            <person name="Zhao L."/>
            <person name="Wei J.T."/>
            <person name="Ye R.Z."/>
            <person name="Que T.C."/>
            <person name="Du C.H."/>
            <person name="Zhou Y.H."/>
            <person name="Cheng J.X."/>
            <person name="Dai P.F."/>
            <person name="Guo W.B."/>
            <person name="Han X.H."/>
            <person name="Huang E.J."/>
            <person name="Li L.F."/>
            <person name="Wei W."/>
            <person name="Gao Y.C."/>
            <person name="Liu J.Z."/>
            <person name="Shao H.Z."/>
            <person name="Wang X."/>
            <person name="Wang C.C."/>
            <person name="Yang T.C."/>
            <person name="Huo Q.B."/>
            <person name="Li W."/>
            <person name="Chen H.Y."/>
            <person name="Chen S.E."/>
            <person name="Zhou L.G."/>
            <person name="Ni X.B."/>
            <person name="Tian J.H."/>
            <person name="Sheng Y."/>
            <person name="Liu T."/>
            <person name="Pan Y.S."/>
            <person name="Xia L.Y."/>
            <person name="Li J."/>
            <person name="Zhao F."/>
            <person name="Cao W.C."/>
        </authorList>
    </citation>
    <scope>NUCLEOTIDE SEQUENCE</scope>
    <source>
        <strain evidence="2">Rsan-2018</strain>
    </source>
</reference>
<protein>
    <submittedName>
        <fullName evidence="2">Uncharacterized protein</fullName>
    </submittedName>
</protein>
<keyword evidence="3" id="KW-1185">Reference proteome</keyword>
<evidence type="ECO:0000256" key="1">
    <source>
        <dbReference type="SAM" id="MobiDB-lite"/>
    </source>
</evidence>
<dbReference type="EMBL" id="JABSTV010001245">
    <property type="protein sequence ID" value="KAH7982261.1"/>
    <property type="molecule type" value="Genomic_DNA"/>
</dbReference>